<dbReference type="EMBL" id="PYIX02000021">
    <property type="protein sequence ID" value="RFC83150.1"/>
    <property type="molecule type" value="Genomic_DNA"/>
</dbReference>
<dbReference type="OrthoDB" id="9905238at2"/>
<protein>
    <submittedName>
        <fullName evidence="2">Uncharacterized protein</fullName>
    </submittedName>
</protein>
<dbReference type="EMBL" id="JBHRSF010000040">
    <property type="protein sequence ID" value="MFC2995829.1"/>
    <property type="molecule type" value="Genomic_DNA"/>
</dbReference>
<dbReference type="AlphaFoldDB" id="A0A371YNV2"/>
<comment type="caution">
    <text evidence="2">The sequence shown here is derived from an EMBL/GenBank/DDBJ whole genome shotgun (WGS) entry which is preliminary data.</text>
</comment>
<dbReference type="Proteomes" id="UP000240957">
    <property type="component" value="Unassembled WGS sequence"/>
</dbReference>
<reference evidence="1" key="1">
    <citation type="journal article" date="2014" name="Int. J. Syst. Evol. Microbiol.">
        <title>Complete genome of a new Firmicutes species belonging to the dominant human colonic microbiota ('Ruminococcus bicirculans') reveals two chromosomes and a selective capacity to utilize plant glucans.</title>
        <authorList>
            <consortium name="NISC Comparative Sequencing Program"/>
            <person name="Wegmann U."/>
            <person name="Louis P."/>
            <person name="Goesmann A."/>
            <person name="Henrissat B."/>
            <person name="Duncan S.H."/>
            <person name="Flint H.J."/>
        </authorList>
    </citation>
    <scope>NUCLEOTIDE SEQUENCE</scope>
    <source>
        <strain evidence="1">KCTC 62575</strain>
    </source>
</reference>
<evidence type="ECO:0000313" key="3">
    <source>
        <dbReference type="Proteomes" id="UP000240957"/>
    </source>
</evidence>
<proteinExistence type="predicted"/>
<keyword evidence="4" id="KW-1185">Reference proteome</keyword>
<gene>
    <name evidence="1" type="ORF">ACFODO_11205</name>
    <name evidence="2" type="ORF">C9E89_012885</name>
</gene>
<reference evidence="4" key="3">
    <citation type="journal article" date="2019" name="Int. J. Syst. Evol. Microbiol.">
        <title>The Global Catalogue of Microorganisms (GCM) 10K type strain sequencing project: providing services to taxonomists for standard genome sequencing and annotation.</title>
        <authorList>
            <consortium name="The Broad Institute Genomics Platform"/>
            <consortium name="The Broad Institute Genome Sequencing Center for Infectious Disease"/>
            <person name="Wu L."/>
            <person name="Ma J."/>
        </authorList>
    </citation>
    <scope>NUCLEOTIDE SEQUENCE [LARGE SCALE GENOMIC DNA]</scope>
    <source>
        <strain evidence="4">KCTC 62575</strain>
    </source>
</reference>
<organism evidence="2 3">
    <name type="scientific">Acinetobacter sichuanensis</name>
    <dbReference type="NCBI Taxonomy" id="2136183"/>
    <lineage>
        <taxon>Bacteria</taxon>
        <taxon>Pseudomonadati</taxon>
        <taxon>Pseudomonadota</taxon>
        <taxon>Gammaproteobacteria</taxon>
        <taxon>Moraxellales</taxon>
        <taxon>Moraxellaceae</taxon>
        <taxon>Acinetobacter</taxon>
    </lineage>
</organism>
<dbReference type="Proteomes" id="UP001595455">
    <property type="component" value="Unassembled WGS sequence"/>
</dbReference>
<reference evidence="2 3" key="2">
    <citation type="submission" date="2018-08" db="EMBL/GenBank/DDBJ databases">
        <title>The draft genome of Acinetobacter sichuanensis strain WCHAc060041.</title>
        <authorList>
            <person name="Qin J."/>
            <person name="Feng Y."/>
            <person name="Zong Z."/>
        </authorList>
    </citation>
    <scope>NUCLEOTIDE SEQUENCE [LARGE SCALE GENOMIC DNA]</scope>
    <source>
        <strain evidence="2 3">WCHAc060041</strain>
    </source>
</reference>
<dbReference type="RefSeq" id="WP_107008746.1">
    <property type="nucleotide sequence ID" value="NZ_JBHRSF010000040.1"/>
</dbReference>
<sequence length="107" mass="12938">MYSIYSGTDPFEKYDLVLQFELEQEMYEQLFIHNVLLKDNRFIQVEFYVDEEESTLTFFNAEIPLVLEKLAELQHKTIDQNQNSLLARFIEILNEIYQQNKNFYLVV</sequence>
<accession>A0A371YNV2</accession>
<evidence type="ECO:0000313" key="1">
    <source>
        <dbReference type="EMBL" id="MFC2995829.1"/>
    </source>
</evidence>
<evidence type="ECO:0000313" key="4">
    <source>
        <dbReference type="Proteomes" id="UP001595455"/>
    </source>
</evidence>
<reference evidence="1" key="4">
    <citation type="submission" date="2024-09" db="EMBL/GenBank/DDBJ databases">
        <authorList>
            <person name="Sun Q."/>
            <person name="Mori K."/>
        </authorList>
    </citation>
    <scope>NUCLEOTIDE SEQUENCE</scope>
    <source>
        <strain evidence="1">KCTC 62575</strain>
    </source>
</reference>
<name>A0A371YNV2_9GAMM</name>
<evidence type="ECO:0000313" key="2">
    <source>
        <dbReference type="EMBL" id="RFC83150.1"/>
    </source>
</evidence>